<keyword evidence="1" id="KW-0808">Transferase</keyword>
<keyword evidence="2" id="KW-1185">Reference proteome</keyword>
<gene>
    <name evidence="1" type="ORF">Aco04nite_64110</name>
</gene>
<organism evidence="1 2">
    <name type="scientific">Winogradskya consettensis</name>
    <dbReference type="NCBI Taxonomy" id="113560"/>
    <lineage>
        <taxon>Bacteria</taxon>
        <taxon>Bacillati</taxon>
        <taxon>Actinomycetota</taxon>
        <taxon>Actinomycetes</taxon>
        <taxon>Micromonosporales</taxon>
        <taxon>Micromonosporaceae</taxon>
        <taxon>Winogradskya</taxon>
    </lineage>
</organism>
<dbReference type="CDD" id="cd03801">
    <property type="entry name" value="GT4_PimA-like"/>
    <property type="match status" value="1"/>
</dbReference>
<dbReference type="GO" id="GO:0016757">
    <property type="term" value="F:glycosyltransferase activity"/>
    <property type="evidence" value="ECO:0007669"/>
    <property type="project" value="TreeGrafter"/>
</dbReference>
<dbReference type="PANTHER" id="PTHR12526:SF600">
    <property type="entry name" value="GLYCOSYL TRANSFERASE GROUP 1"/>
    <property type="match status" value="1"/>
</dbReference>
<evidence type="ECO:0000313" key="2">
    <source>
        <dbReference type="Proteomes" id="UP000680865"/>
    </source>
</evidence>
<protein>
    <submittedName>
        <fullName evidence="1">Glycosyl transferase family 1</fullName>
    </submittedName>
</protein>
<comment type="caution">
    <text evidence="1">The sequence shown here is derived from an EMBL/GenBank/DDBJ whole genome shotgun (WGS) entry which is preliminary data.</text>
</comment>
<dbReference type="PANTHER" id="PTHR12526">
    <property type="entry name" value="GLYCOSYLTRANSFERASE"/>
    <property type="match status" value="1"/>
</dbReference>
<dbReference type="Gene3D" id="3.40.50.2000">
    <property type="entry name" value="Glycogen Phosphorylase B"/>
    <property type="match status" value="2"/>
</dbReference>
<accession>A0A919SXG4</accession>
<dbReference type="AlphaFoldDB" id="A0A919SXG4"/>
<evidence type="ECO:0000313" key="1">
    <source>
        <dbReference type="EMBL" id="GIM79157.1"/>
    </source>
</evidence>
<sequence length="381" mass="41351">MKLLTVSEDVPNAHPVHGDGSSLIPFHVLQELRAMAEVKLVTFEGEVPVPREIEAACSAITLLPKRSGRSAVYGGPLTSSSAGAFQRYSRRNRRTIRSMSEWADVTLIHGPGALPFWRDVASPLVIQAVDPWSMRMGMEAALATGLRAHYLRARARQFRAVERRIPRSAALLTVGHRDARVWSRDIGRPVAAIPNGVSRQASNPASGRRTKTVCFVGSLDYLPNIDSVVRLRRQIAPLVWSAVPDCRFVIAGRRPGPEVAELAAENFEIRGDVAATADIFDMSGVAVFPDRFGLGMRNSVVEALSSGMPVVASATASRELPGSGNLFVRETDQDISDAIVRLLETSAGEPRTPAVSAPSWESVSLRYFEQLQLVLGSPIAK</sequence>
<reference evidence="1" key="1">
    <citation type="submission" date="2021-03" db="EMBL/GenBank/DDBJ databases">
        <title>Whole genome shotgun sequence of Actinoplanes consettensis NBRC 14913.</title>
        <authorList>
            <person name="Komaki H."/>
            <person name="Tamura T."/>
        </authorList>
    </citation>
    <scope>NUCLEOTIDE SEQUENCE</scope>
    <source>
        <strain evidence="1">NBRC 14913</strain>
    </source>
</reference>
<dbReference type="Proteomes" id="UP000680865">
    <property type="component" value="Unassembled WGS sequence"/>
</dbReference>
<dbReference type="SUPFAM" id="SSF53756">
    <property type="entry name" value="UDP-Glycosyltransferase/glycogen phosphorylase"/>
    <property type="match status" value="1"/>
</dbReference>
<proteinExistence type="predicted"/>
<name>A0A919SXG4_9ACTN</name>
<dbReference type="EMBL" id="BOQP01000036">
    <property type="protein sequence ID" value="GIM79157.1"/>
    <property type="molecule type" value="Genomic_DNA"/>
</dbReference>
<dbReference type="Pfam" id="PF13692">
    <property type="entry name" value="Glyco_trans_1_4"/>
    <property type="match status" value="1"/>
</dbReference>